<dbReference type="RefSeq" id="WP_046767861.1">
    <property type="nucleotide sequence ID" value="NZ_KQ061223.1"/>
</dbReference>
<gene>
    <name evidence="2" type="ORF">SAMN04488563_1499</name>
</gene>
<organism evidence="2 3">
    <name type="scientific">Jiangella alkaliphila</name>
    <dbReference type="NCBI Taxonomy" id="419479"/>
    <lineage>
        <taxon>Bacteria</taxon>
        <taxon>Bacillati</taxon>
        <taxon>Actinomycetota</taxon>
        <taxon>Actinomycetes</taxon>
        <taxon>Jiangellales</taxon>
        <taxon>Jiangellaceae</taxon>
        <taxon>Jiangella</taxon>
    </lineage>
</organism>
<dbReference type="Gene3D" id="3.10.450.50">
    <property type="match status" value="1"/>
</dbReference>
<dbReference type="Proteomes" id="UP000182977">
    <property type="component" value="Chromosome I"/>
</dbReference>
<keyword evidence="3" id="KW-1185">Reference proteome</keyword>
<dbReference type="OrthoDB" id="3824180at2"/>
<dbReference type="AlphaFoldDB" id="A0A1H2I7P8"/>
<proteinExistence type="predicted"/>
<evidence type="ECO:0000313" key="3">
    <source>
        <dbReference type="Proteomes" id="UP000182977"/>
    </source>
</evidence>
<dbReference type="Pfam" id="PF12680">
    <property type="entry name" value="SnoaL_2"/>
    <property type="match status" value="1"/>
</dbReference>
<sequence>MSTTRETVESYWATLEARDWPAFAAVLADDVVYETPQTRERIRGRDAYVRFNVEYPGDWHLTPRRILVDGDEAACWVDVRVGDEPMFAIAFIRVAADGRVREVVDVWPEAYEPPAGREHLVERY</sequence>
<feature type="domain" description="SnoaL-like" evidence="1">
    <location>
        <begin position="8"/>
        <end position="102"/>
    </location>
</feature>
<reference evidence="3" key="1">
    <citation type="submission" date="2016-10" db="EMBL/GenBank/DDBJ databases">
        <authorList>
            <person name="Varghese N."/>
            <person name="Submissions S."/>
        </authorList>
    </citation>
    <scope>NUCLEOTIDE SEQUENCE [LARGE SCALE GENOMIC DNA]</scope>
    <source>
        <strain evidence="3">DSM 45079</strain>
    </source>
</reference>
<dbReference type="STRING" id="419479.SAMN04488563_1499"/>
<dbReference type="EMBL" id="LT629791">
    <property type="protein sequence ID" value="SDU40104.1"/>
    <property type="molecule type" value="Genomic_DNA"/>
</dbReference>
<dbReference type="InterPro" id="IPR032710">
    <property type="entry name" value="NTF2-like_dom_sf"/>
</dbReference>
<evidence type="ECO:0000313" key="2">
    <source>
        <dbReference type="EMBL" id="SDU40104.1"/>
    </source>
</evidence>
<accession>A0A1H2I7P8</accession>
<name>A0A1H2I7P8_9ACTN</name>
<dbReference type="InterPro" id="IPR037401">
    <property type="entry name" value="SnoaL-like"/>
</dbReference>
<evidence type="ECO:0000259" key="1">
    <source>
        <dbReference type="Pfam" id="PF12680"/>
    </source>
</evidence>
<protein>
    <submittedName>
        <fullName evidence="2">SnoaL-like domain-containing protein</fullName>
    </submittedName>
</protein>
<dbReference type="SUPFAM" id="SSF54427">
    <property type="entry name" value="NTF2-like"/>
    <property type="match status" value="1"/>
</dbReference>